<name>A0A832RSN1_9EURY</name>
<gene>
    <name evidence="2" type="ORF">HA299_02235</name>
</gene>
<reference evidence="2" key="1">
    <citation type="journal article" date="2020" name="bioRxiv">
        <title>A rank-normalized archaeal taxonomy based on genome phylogeny resolves widespread incomplete and uneven classifications.</title>
        <authorList>
            <person name="Rinke C."/>
            <person name="Chuvochina M."/>
            <person name="Mussig A.J."/>
            <person name="Chaumeil P.-A."/>
            <person name="Waite D.W."/>
            <person name="Whitman W.B."/>
            <person name="Parks D.H."/>
            <person name="Hugenholtz P."/>
        </authorList>
    </citation>
    <scope>NUCLEOTIDE SEQUENCE</scope>
    <source>
        <strain evidence="2">UBA12518</strain>
    </source>
</reference>
<accession>A0A832RSN1</accession>
<dbReference type="EMBL" id="DUIH01000009">
    <property type="protein sequence ID" value="HIH69430.1"/>
    <property type="molecule type" value="Genomic_DNA"/>
</dbReference>
<dbReference type="Proteomes" id="UP000600363">
    <property type="component" value="Unassembled WGS sequence"/>
</dbReference>
<organism evidence="2 3">
    <name type="scientific">Methermicoccus shengliensis</name>
    <dbReference type="NCBI Taxonomy" id="660064"/>
    <lineage>
        <taxon>Archaea</taxon>
        <taxon>Methanobacteriati</taxon>
        <taxon>Methanobacteriota</taxon>
        <taxon>Stenosarchaea group</taxon>
        <taxon>Methanomicrobia</taxon>
        <taxon>Methanosarcinales</taxon>
        <taxon>Methermicoccaceae</taxon>
        <taxon>Methermicoccus</taxon>
    </lineage>
</organism>
<dbReference type="Pfam" id="PF04457">
    <property type="entry name" value="MJ1316"/>
    <property type="match status" value="1"/>
</dbReference>
<evidence type="ECO:0000259" key="1">
    <source>
        <dbReference type="Pfam" id="PF04457"/>
    </source>
</evidence>
<dbReference type="AlphaFoldDB" id="A0A832RSN1"/>
<proteinExistence type="predicted"/>
<dbReference type="InterPro" id="IPR040459">
    <property type="entry name" value="MJ1316"/>
</dbReference>
<comment type="caution">
    <text evidence="2">The sequence shown here is derived from an EMBL/GenBank/DDBJ whole genome shotgun (WGS) entry which is preliminary data.</text>
</comment>
<evidence type="ECO:0000313" key="2">
    <source>
        <dbReference type="EMBL" id="HIH69430.1"/>
    </source>
</evidence>
<evidence type="ECO:0000313" key="3">
    <source>
        <dbReference type="Proteomes" id="UP000600363"/>
    </source>
</evidence>
<protein>
    <submittedName>
        <fullName evidence="2">DUF504 domain-containing protein</fullName>
    </submittedName>
</protein>
<sequence>MSTPRELLNRIKWSVSPSLEDVLVYYVDRGAPSDVGCVQGEVIEKLERGLFVLKGGTHIPYHRIFRIEHRGTPIYYREDKDPRAKPPRS</sequence>
<dbReference type="RefSeq" id="WP_042685307.1">
    <property type="nucleotide sequence ID" value="NZ_DUIH01000009.1"/>
</dbReference>
<feature type="domain" description="MJ1316 RNA cyclic group end recognition" evidence="1">
    <location>
        <begin position="1"/>
        <end position="72"/>
    </location>
</feature>